<dbReference type="EMBL" id="JADCJZ010000001">
    <property type="protein sequence ID" value="MBE5023526.1"/>
    <property type="molecule type" value="Genomic_DNA"/>
</dbReference>
<evidence type="ECO:0000313" key="6">
    <source>
        <dbReference type="EMBL" id="MBE5023526.1"/>
    </source>
</evidence>
<dbReference type="InterPro" id="IPR007627">
    <property type="entry name" value="RNA_pol_sigma70_r2"/>
</dbReference>
<accession>A0ABR9QR18</accession>
<proteinExistence type="inferred from homology"/>
<feature type="domain" description="RNA polymerase sigma-70 region 2" evidence="5">
    <location>
        <begin position="24"/>
        <end position="94"/>
    </location>
</feature>
<keyword evidence="3" id="KW-0238">DNA-binding</keyword>
<evidence type="ECO:0000256" key="2">
    <source>
        <dbReference type="ARBA" id="ARBA00023015"/>
    </source>
</evidence>
<dbReference type="SUPFAM" id="SSF88946">
    <property type="entry name" value="Sigma2 domain of RNA polymerase sigma factors"/>
    <property type="match status" value="1"/>
</dbReference>
<dbReference type="HAMAP" id="MF_02064">
    <property type="entry name" value="Sigma70_SigI"/>
    <property type="match status" value="1"/>
</dbReference>
<dbReference type="PIRSF" id="PIRSF038953">
    <property type="entry name" value="SigI"/>
    <property type="match status" value="1"/>
</dbReference>
<name>A0ABR9QR18_9ACTN</name>
<evidence type="ECO:0000259" key="5">
    <source>
        <dbReference type="Pfam" id="PF04542"/>
    </source>
</evidence>
<dbReference type="InterPro" id="IPR013325">
    <property type="entry name" value="RNA_pol_sigma_r2"/>
</dbReference>
<dbReference type="Proteomes" id="UP001194273">
    <property type="component" value="Unassembled WGS sequence"/>
</dbReference>
<organism evidence="6 7">
    <name type="scientific">Thermophilibacter gallinarum</name>
    <dbReference type="NCBI Taxonomy" id="2779357"/>
    <lineage>
        <taxon>Bacteria</taxon>
        <taxon>Bacillati</taxon>
        <taxon>Actinomycetota</taxon>
        <taxon>Coriobacteriia</taxon>
        <taxon>Coriobacteriales</taxon>
        <taxon>Atopobiaceae</taxon>
        <taxon>Thermophilibacter</taxon>
    </lineage>
</organism>
<keyword evidence="2" id="KW-0805">Transcription regulation</keyword>
<gene>
    <name evidence="6" type="ORF">INF26_01485</name>
</gene>
<keyword evidence="4" id="KW-0804">Transcription</keyword>
<evidence type="ECO:0000256" key="1">
    <source>
        <dbReference type="ARBA" id="ARBA00022490"/>
    </source>
</evidence>
<evidence type="ECO:0000313" key="7">
    <source>
        <dbReference type="Proteomes" id="UP001194273"/>
    </source>
</evidence>
<keyword evidence="1" id="KW-0963">Cytoplasm</keyword>
<reference evidence="6 7" key="1">
    <citation type="submission" date="2020-10" db="EMBL/GenBank/DDBJ databases">
        <title>ChiBAC.</title>
        <authorList>
            <person name="Zenner C."/>
            <person name="Hitch T.C.A."/>
            <person name="Clavel T."/>
        </authorList>
    </citation>
    <scope>NUCLEOTIDE SEQUENCE [LARGE SCALE GENOMIC DNA]</scope>
    <source>
        <strain evidence="6 7">DSM 107455</strain>
    </source>
</reference>
<keyword evidence="7" id="KW-1185">Reference proteome</keyword>
<protein>
    <submittedName>
        <fullName evidence="6">RNA polymerase subunit sigma</fullName>
    </submittedName>
</protein>
<sequence length="246" mass="28153">MKRDRDLVARVLAAKRDPRCADDLVRDYLPFIKAETAKFMGRSPQQGRDDELGIAMFAFHEAVLSYDRARGAFLAFASMSMRHRLLDFARRERRHADVISLDERRPDGGEGDERALVETIASERDELDERQMREASRQEIAQFAAELESFGLTFLDVSENCPKQQRTLEACQRVLDCARKNPELLDRLLQTKKLPMAELARGAGVERKTIERHRRYLVAVLLAFTNGFEIIRGHLRRIVPAGGDGR</sequence>
<evidence type="ECO:0000256" key="3">
    <source>
        <dbReference type="ARBA" id="ARBA00023125"/>
    </source>
</evidence>
<dbReference type="InterPro" id="IPR014244">
    <property type="entry name" value="RNA_pol_sigma-I"/>
</dbReference>
<comment type="caution">
    <text evidence="6">The sequence shown here is derived from an EMBL/GenBank/DDBJ whole genome shotgun (WGS) entry which is preliminary data.</text>
</comment>
<evidence type="ECO:0000256" key="4">
    <source>
        <dbReference type="ARBA" id="ARBA00023163"/>
    </source>
</evidence>
<dbReference type="RefSeq" id="WP_193528963.1">
    <property type="nucleotide sequence ID" value="NZ_JADCJZ010000001.1"/>
</dbReference>
<dbReference type="Pfam" id="PF04542">
    <property type="entry name" value="Sigma70_r2"/>
    <property type="match status" value="1"/>
</dbReference>